<keyword evidence="6 9" id="KW-0238">DNA-binding</keyword>
<evidence type="ECO:0000256" key="5">
    <source>
        <dbReference type="ARBA" id="ARBA00023015"/>
    </source>
</evidence>
<dbReference type="EMBL" id="LJRO01000117">
    <property type="protein sequence ID" value="KPZ04377.1"/>
    <property type="molecule type" value="Genomic_DNA"/>
</dbReference>
<reference evidence="13 14" key="1">
    <citation type="submission" date="2015-09" db="EMBL/GenBank/DDBJ databases">
        <title>Genome announcement of multiple Pseudomonas syringae strains.</title>
        <authorList>
            <person name="Thakur S."/>
            <person name="Wang P.W."/>
            <person name="Gong Y."/>
            <person name="Weir B.S."/>
            <person name="Guttman D.S."/>
        </authorList>
    </citation>
    <scope>NUCLEOTIDE SEQUENCE [LARGE SCALE GENOMIC DNA]</scope>
    <source>
        <strain evidence="13 14">ICMP9151</strain>
    </source>
</reference>
<dbReference type="Pfam" id="PF12137">
    <property type="entry name" value="RapA_C"/>
    <property type="match status" value="1"/>
</dbReference>
<dbReference type="CDD" id="cd18011">
    <property type="entry name" value="DEXDc_RapA"/>
    <property type="match status" value="1"/>
</dbReference>
<evidence type="ECO:0000256" key="7">
    <source>
        <dbReference type="ARBA" id="ARBA00023159"/>
    </source>
</evidence>
<keyword evidence="3 9" id="KW-0347">Helicase</keyword>
<dbReference type="GO" id="GO:0003677">
    <property type="term" value="F:DNA binding"/>
    <property type="evidence" value="ECO:0007669"/>
    <property type="project" value="UniProtKB-KW"/>
</dbReference>
<feature type="binding site" evidence="9">
    <location>
        <begin position="218"/>
        <end position="225"/>
    </location>
    <ligand>
        <name>ATP</name>
        <dbReference type="ChEBI" id="CHEBI:30616"/>
    </ligand>
</feature>
<dbReference type="Gene3D" id="3.30.360.80">
    <property type="match status" value="1"/>
</dbReference>
<keyword evidence="5 9" id="KW-0805">Transcription regulation</keyword>
<feature type="domain" description="Helicase C-terminal" evidence="12">
    <location>
        <begin position="514"/>
        <end position="668"/>
    </location>
</feature>
<dbReference type="InterPro" id="IPR001650">
    <property type="entry name" value="Helicase_C-like"/>
</dbReference>
<dbReference type="InterPro" id="IPR049730">
    <property type="entry name" value="SNF2/RAD54-like_C"/>
</dbReference>
<dbReference type="Pfam" id="PF18337">
    <property type="entry name" value="Tudor_RapA"/>
    <property type="match status" value="1"/>
</dbReference>
<feature type="coiled-coil region" evidence="10">
    <location>
        <begin position="683"/>
        <end position="710"/>
    </location>
</feature>
<accession>A0AA40P681</accession>
<protein>
    <recommendedName>
        <fullName evidence="9">RNA polymerase-associated protein RapA</fullName>
        <ecNumber evidence="9">3.6.4.-</ecNumber>
    </recommendedName>
    <alternativeName>
        <fullName evidence="9">ATP-dependent helicase HepA</fullName>
    </alternativeName>
</protein>
<feature type="domain" description="Helicase ATP-binding" evidence="11">
    <location>
        <begin position="205"/>
        <end position="373"/>
    </location>
</feature>
<dbReference type="GO" id="GO:0006355">
    <property type="term" value="P:regulation of DNA-templated transcription"/>
    <property type="evidence" value="ECO:0007669"/>
    <property type="project" value="UniProtKB-UniRule"/>
</dbReference>
<dbReference type="Gene3D" id="3.40.50.10810">
    <property type="entry name" value="Tandem AAA-ATPase domain"/>
    <property type="match status" value="1"/>
</dbReference>
<keyword evidence="7 9" id="KW-0010">Activator</keyword>
<sequence>MSWNLKSGSGRPTTRGFFTPPLVFGARSVNIVSFFKRETGSMAQQYQPGQRWISDSEAELGLGTVLAQDGRLLTVLYPATGETRQYALRNAPLTRVRFSPGDVITHFENWKMTVREVDDVDGLLVYHGLNAQNEVVTLPETQLSNFIQFRLATDRLFAGQIDQLSWFSLRYNTLEHTSRQLQSSLWGLGGVRAQPIAHQLHIAREVADRIAPRVLLADEVGLGKTIEAGLVIHRQLLSGRANRVLILVPENLQHQWLVEMRRRFNLQVALFDAERFMESDAGNPFEDTQLALVALEWLVEDEKAQDALFAAGWDLMVVDEAHHLVWHEDKASREYSLVEQLAEVIAGVLLLTATPEQLGQDSHFARLRLLDPNRFHDLKAFRAESENYRPVAQAVQELLDKGKLSPQAQTTIHGFLGAEGDALLAAVNAGDDEAKSRLIRELLDRHGTGRVLFRNTRAAVQGFPERKLHEYPLPCPVEYLELPVGEHADLYPEVSFQAHSEVSEEERWWRFDPRVDWLIDTLKMLKRVKVLVICAHAETAMDLEDALRVRSGIPATVFHEGMNILERDRAAAYFADEEFGAQVLICSEIGSEGRNFQFSHHLVLFDLPSHPDLLEQRIGRLDRIGQKHTIELHVPFLETSPQARLFQWYHEALNAFLNTCPTGNALQHQFGSRLLPLLESGDDDEWQKLINEARAERERLESELHTGRDRLLELNSGGAGEGEALVEAILDQDDQFSLPIYMETLFDAFGIDSEDHSENALILKPSEKMLDASFPLGDDEGVTITYDRNQALSREDMQFITWEHPMVQGGMDLVLSGSMGNTAVALIKNKALKPGTVLLELIYVSEVVAPRSLQLGRYLPPAALRCLLDPNGNDLSSRVSFNTLNDQLESVPRASANKFIQAQRDLLTPRINAGEEKITPKHAERVAEAQRRLAADTEEELARLTALQAVNPTVRDSELVALRAQREQGLAMLEKAALRLEAIRVLVAG</sequence>
<dbReference type="InterPro" id="IPR038718">
    <property type="entry name" value="SNF2-like_sf"/>
</dbReference>
<evidence type="ECO:0000313" key="14">
    <source>
        <dbReference type="Proteomes" id="UP000050523"/>
    </source>
</evidence>
<evidence type="ECO:0000256" key="8">
    <source>
        <dbReference type="ARBA" id="ARBA00023163"/>
    </source>
</evidence>
<dbReference type="InterPro" id="IPR014001">
    <property type="entry name" value="Helicase_ATP-bd"/>
</dbReference>
<dbReference type="Gene3D" id="2.30.30.140">
    <property type="match status" value="1"/>
</dbReference>
<dbReference type="Gene3D" id="6.10.140.1500">
    <property type="match status" value="1"/>
</dbReference>
<dbReference type="GO" id="GO:0016817">
    <property type="term" value="F:hydrolase activity, acting on acid anhydrides"/>
    <property type="evidence" value="ECO:0007669"/>
    <property type="project" value="InterPro"/>
</dbReference>
<keyword evidence="10" id="KW-0175">Coiled coil</keyword>
<keyword evidence="2 9" id="KW-0378">Hydrolase</keyword>
<dbReference type="PROSITE" id="PS51194">
    <property type="entry name" value="HELICASE_CTER"/>
    <property type="match status" value="1"/>
</dbReference>
<dbReference type="CDD" id="cd18793">
    <property type="entry name" value="SF2_C_SNF"/>
    <property type="match status" value="1"/>
</dbReference>
<evidence type="ECO:0000256" key="10">
    <source>
        <dbReference type="SAM" id="Coils"/>
    </source>
</evidence>
<dbReference type="Proteomes" id="UP000050523">
    <property type="component" value="Unassembled WGS sequence"/>
</dbReference>
<comment type="subunit">
    <text evidence="9">Interacts with the RNAP. Has a higher affinity for the core RNAP than for the holoenzyme. Its ATPase activity is stimulated by binding to RNAP.</text>
</comment>
<dbReference type="HAMAP" id="MF_01821">
    <property type="entry name" value="Helicase_RapA"/>
    <property type="match status" value="1"/>
</dbReference>
<dbReference type="InterPro" id="IPR040765">
    <property type="entry name" value="Tudor_1_RapA"/>
</dbReference>
<dbReference type="InterPro" id="IPR022737">
    <property type="entry name" value="RapA_C"/>
</dbReference>
<dbReference type="AlphaFoldDB" id="A0AA40P681"/>
<dbReference type="EC" id="3.6.4.-" evidence="9"/>
<dbReference type="InterPro" id="IPR027417">
    <property type="entry name" value="P-loop_NTPase"/>
</dbReference>
<gene>
    <name evidence="9" type="primary">rapA</name>
    <name evidence="13" type="ORF">ALO43_04385</name>
</gene>
<keyword evidence="1 9" id="KW-0547">Nucleotide-binding</keyword>
<evidence type="ECO:0000259" key="11">
    <source>
        <dbReference type="PROSITE" id="PS51192"/>
    </source>
</evidence>
<dbReference type="InterPro" id="IPR040766">
    <property type="entry name" value="Tudor_2_RapA"/>
</dbReference>
<evidence type="ECO:0000256" key="6">
    <source>
        <dbReference type="ARBA" id="ARBA00023125"/>
    </source>
</evidence>
<dbReference type="Gene3D" id="6.10.140.2230">
    <property type="match status" value="1"/>
</dbReference>
<dbReference type="PROSITE" id="PS51192">
    <property type="entry name" value="HELICASE_ATP_BIND_1"/>
    <property type="match status" value="1"/>
</dbReference>
<proteinExistence type="inferred from homology"/>
<evidence type="ECO:0000256" key="9">
    <source>
        <dbReference type="HAMAP-Rule" id="MF_01821"/>
    </source>
</evidence>
<dbReference type="Pfam" id="PF00176">
    <property type="entry name" value="SNF2-rel_dom"/>
    <property type="match status" value="1"/>
</dbReference>
<comment type="caution">
    <text evidence="13">The sequence shown here is derived from an EMBL/GenBank/DDBJ whole genome shotgun (WGS) entry which is preliminary data.</text>
</comment>
<keyword evidence="4 9" id="KW-0067">ATP-binding</keyword>
<dbReference type="GO" id="GO:0004386">
    <property type="term" value="F:helicase activity"/>
    <property type="evidence" value="ECO:0007669"/>
    <property type="project" value="UniProtKB-UniRule"/>
</dbReference>
<dbReference type="Gene3D" id="3.40.50.300">
    <property type="entry name" value="P-loop containing nucleotide triphosphate hydrolases"/>
    <property type="match status" value="1"/>
</dbReference>
<dbReference type="SMART" id="SM00490">
    <property type="entry name" value="HELICc"/>
    <property type="match status" value="1"/>
</dbReference>
<feature type="short sequence motif" description="DEAH box" evidence="9">
    <location>
        <begin position="319"/>
        <end position="322"/>
    </location>
</feature>
<name>A0AA40P681_9PSED</name>
<evidence type="ECO:0000313" key="13">
    <source>
        <dbReference type="EMBL" id="KPZ04377.1"/>
    </source>
</evidence>
<dbReference type="PANTHER" id="PTHR45766">
    <property type="entry name" value="DNA ANNEALING HELICASE AND ENDONUCLEASE ZRANB3 FAMILY MEMBER"/>
    <property type="match status" value="1"/>
</dbReference>
<evidence type="ECO:0000259" key="12">
    <source>
        <dbReference type="PROSITE" id="PS51194"/>
    </source>
</evidence>
<evidence type="ECO:0000256" key="2">
    <source>
        <dbReference type="ARBA" id="ARBA00022801"/>
    </source>
</evidence>
<evidence type="ECO:0000256" key="4">
    <source>
        <dbReference type="ARBA" id="ARBA00022840"/>
    </source>
</evidence>
<dbReference type="SMART" id="SM00487">
    <property type="entry name" value="DEXDc"/>
    <property type="match status" value="1"/>
</dbReference>
<dbReference type="Pfam" id="PF18339">
    <property type="entry name" value="Tudor_1_RapA"/>
    <property type="match status" value="1"/>
</dbReference>
<evidence type="ECO:0000256" key="3">
    <source>
        <dbReference type="ARBA" id="ARBA00022806"/>
    </source>
</evidence>
<dbReference type="SUPFAM" id="SSF52540">
    <property type="entry name" value="P-loop containing nucleoside triphosphate hydrolases"/>
    <property type="match status" value="2"/>
</dbReference>
<dbReference type="NCBIfam" id="NF003426">
    <property type="entry name" value="PRK04914.1"/>
    <property type="match status" value="1"/>
</dbReference>
<dbReference type="GO" id="GO:0005524">
    <property type="term" value="F:ATP binding"/>
    <property type="evidence" value="ECO:0007669"/>
    <property type="project" value="UniProtKB-UniRule"/>
</dbReference>
<dbReference type="PANTHER" id="PTHR45766:SF6">
    <property type="entry name" value="SWI_SNF-RELATED MATRIX-ASSOCIATED ACTIN-DEPENDENT REGULATOR OF CHROMATIN SUBFAMILY A-LIKE PROTEIN 1"/>
    <property type="match status" value="1"/>
</dbReference>
<comment type="function">
    <text evidence="9">Transcription regulator that activates transcription by stimulating RNA polymerase (RNAP) recycling in case of stress conditions such as supercoiled DNA or high salt concentrations. Probably acts by releasing the RNAP, when it is trapped or immobilized on tightly supercoiled DNA. Does not activate transcription on linear DNA. Probably not involved in DNA repair.</text>
</comment>
<organism evidence="13 14">
    <name type="scientific">Pseudomonas tremae</name>
    <dbReference type="NCBI Taxonomy" id="200454"/>
    <lineage>
        <taxon>Bacteria</taxon>
        <taxon>Pseudomonadati</taxon>
        <taxon>Pseudomonadota</taxon>
        <taxon>Gammaproteobacteria</taxon>
        <taxon>Pseudomonadales</taxon>
        <taxon>Pseudomonadaceae</taxon>
        <taxon>Pseudomonas</taxon>
    </lineage>
</organism>
<dbReference type="Gene3D" id="2.30.30.930">
    <property type="match status" value="1"/>
</dbReference>
<dbReference type="InterPro" id="IPR023949">
    <property type="entry name" value="Helicase_RapA"/>
</dbReference>
<dbReference type="InterPro" id="IPR057342">
    <property type="entry name" value="DEXDc_RapA"/>
</dbReference>
<dbReference type="Pfam" id="PF00271">
    <property type="entry name" value="Helicase_C"/>
    <property type="match status" value="1"/>
</dbReference>
<comment type="similarity">
    <text evidence="9">Belongs to the SNF2/RAD54 helicase family. RapA subfamily.</text>
</comment>
<keyword evidence="8 9" id="KW-0804">Transcription</keyword>
<evidence type="ECO:0000256" key="1">
    <source>
        <dbReference type="ARBA" id="ARBA00022741"/>
    </source>
</evidence>
<dbReference type="InterPro" id="IPR000330">
    <property type="entry name" value="SNF2_N"/>
</dbReference>